<proteinExistence type="inferred from homology"/>
<sequence>MHNDNLLFADIANRGCFKLWKSDKRQRKPMHKNVLFNFFLIQYWHMQKISHNNITLTAFQKPKEKEIDFLKSNYNFHPLVIDELAHPTFHPKVENYQDHTLLIVRFPQFDRSRNEVKASEIDFIITKDELVLFQYNDFDALETLVKELSVEEPLRDEFFKSNTNFLLYKILTHLFRSLFPQLDHIIKKVDELEHKIFKGKQEELVSEISLYRREAIDFKRIVGPNVKILEEIKENPAEFFGEDIAPYFHELHTVNSRLISLIESQTETLLVLHETNESILSNKISNIMKVLTMFSVIIFPLTFFAAVWGMNVENMPLVGHPYDFWVLISMMGAGTFIMLMIFKMKKWI</sequence>
<dbReference type="InterPro" id="IPR045861">
    <property type="entry name" value="CorA_cytoplasmic_dom"/>
</dbReference>
<evidence type="ECO:0000256" key="8">
    <source>
        <dbReference type="SAM" id="Phobius"/>
    </source>
</evidence>
<keyword evidence="3" id="KW-0813">Transport</keyword>
<gene>
    <name evidence="9" type="ORF">A3I24_03505</name>
</gene>
<dbReference type="InterPro" id="IPR002523">
    <property type="entry name" value="MgTranspt_CorA/ZnTranspt_ZntB"/>
</dbReference>
<name>A0A1G1ZRN1_9BACT</name>
<dbReference type="Gene3D" id="3.30.460.20">
    <property type="entry name" value="CorA soluble domain-like"/>
    <property type="match status" value="1"/>
</dbReference>
<dbReference type="PANTHER" id="PTHR46494">
    <property type="entry name" value="CORA FAMILY METAL ION TRANSPORTER (EUROFUNG)"/>
    <property type="match status" value="1"/>
</dbReference>
<dbReference type="SUPFAM" id="SSF143865">
    <property type="entry name" value="CorA soluble domain-like"/>
    <property type="match status" value="1"/>
</dbReference>
<dbReference type="GO" id="GO:0015095">
    <property type="term" value="F:magnesium ion transmembrane transporter activity"/>
    <property type="evidence" value="ECO:0007669"/>
    <property type="project" value="TreeGrafter"/>
</dbReference>
<evidence type="ECO:0000256" key="7">
    <source>
        <dbReference type="ARBA" id="ARBA00023136"/>
    </source>
</evidence>
<dbReference type="InterPro" id="IPR045863">
    <property type="entry name" value="CorA_TM1_TM2"/>
</dbReference>
<reference evidence="9 10" key="1">
    <citation type="journal article" date="2016" name="Nat. Commun.">
        <title>Thousands of microbial genomes shed light on interconnected biogeochemical processes in an aquifer system.</title>
        <authorList>
            <person name="Anantharaman K."/>
            <person name="Brown C.T."/>
            <person name="Hug L.A."/>
            <person name="Sharon I."/>
            <person name="Castelle C.J."/>
            <person name="Probst A.J."/>
            <person name="Thomas B.C."/>
            <person name="Singh A."/>
            <person name="Wilkins M.J."/>
            <person name="Karaoz U."/>
            <person name="Brodie E.L."/>
            <person name="Williams K.H."/>
            <person name="Hubbard S.S."/>
            <person name="Banfield J.F."/>
        </authorList>
    </citation>
    <scope>NUCLEOTIDE SEQUENCE [LARGE SCALE GENOMIC DNA]</scope>
</reference>
<dbReference type="STRING" id="1798409.A3I24_03505"/>
<dbReference type="EMBL" id="MHJL01000035">
    <property type="protein sequence ID" value="OGY66786.1"/>
    <property type="molecule type" value="Genomic_DNA"/>
</dbReference>
<dbReference type="AlphaFoldDB" id="A0A1G1ZRN1"/>
<comment type="caution">
    <text evidence="9">The sequence shown here is derived from an EMBL/GenBank/DDBJ whole genome shotgun (WGS) entry which is preliminary data.</text>
</comment>
<dbReference type="SUPFAM" id="SSF144083">
    <property type="entry name" value="Magnesium transport protein CorA, transmembrane region"/>
    <property type="match status" value="1"/>
</dbReference>
<accession>A0A1G1ZRN1</accession>
<feature type="transmembrane region" description="Helical" evidence="8">
    <location>
        <begin position="290"/>
        <end position="310"/>
    </location>
</feature>
<dbReference type="GO" id="GO:0000287">
    <property type="term" value="F:magnesium ion binding"/>
    <property type="evidence" value="ECO:0007669"/>
    <property type="project" value="TreeGrafter"/>
</dbReference>
<evidence type="ECO:0000256" key="4">
    <source>
        <dbReference type="ARBA" id="ARBA00022475"/>
    </source>
</evidence>
<organism evidence="9 10">
    <name type="scientific">Candidatus Harrisonbacteria bacterium RIFCSPLOWO2_02_FULL_41_13b</name>
    <dbReference type="NCBI Taxonomy" id="1798409"/>
    <lineage>
        <taxon>Bacteria</taxon>
        <taxon>Candidatus Harrisoniibacteriota</taxon>
    </lineage>
</organism>
<dbReference type="Pfam" id="PF01544">
    <property type="entry name" value="CorA"/>
    <property type="match status" value="1"/>
</dbReference>
<evidence type="ECO:0000256" key="5">
    <source>
        <dbReference type="ARBA" id="ARBA00022692"/>
    </source>
</evidence>
<dbReference type="Gene3D" id="1.20.58.340">
    <property type="entry name" value="Magnesium transport protein CorA, transmembrane region"/>
    <property type="match status" value="2"/>
</dbReference>
<dbReference type="GO" id="GO:0050897">
    <property type="term" value="F:cobalt ion binding"/>
    <property type="evidence" value="ECO:0007669"/>
    <property type="project" value="TreeGrafter"/>
</dbReference>
<evidence type="ECO:0000256" key="6">
    <source>
        <dbReference type="ARBA" id="ARBA00022989"/>
    </source>
</evidence>
<dbReference type="Proteomes" id="UP000177690">
    <property type="component" value="Unassembled WGS sequence"/>
</dbReference>
<keyword evidence="4" id="KW-1003">Cell membrane</keyword>
<keyword evidence="7 8" id="KW-0472">Membrane</keyword>
<feature type="transmembrane region" description="Helical" evidence="8">
    <location>
        <begin position="322"/>
        <end position="342"/>
    </location>
</feature>
<evidence type="ECO:0000256" key="3">
    <source>
        <dbReference type="ARBA" id="ARBA00022448"/>
    </source>
</evidence>
<dbReference type="GO" id="GO:0015087">
    <property type="term" value="F:cobalt ion transmembrane transporter activity"/>
    <property type="evidence" value="ECO:0007669"/>
    <property type="project" value="TreeGrafter"/>
</dbReference>
<comment type="similarity">
    <text evidence="2">Belongs to the CorA metal ion transporter (MIT) (TC 1.A.35) family.</text>
</comment>
<evidence type="ECO:0000256" key="1">
    <source>
        <dbReference type="ARBA" id="ARBA00004651"/>
    </source>
</evidence>
<evidence type="ECO:0000256" key="2">
    <source>
        <dbReference type="ARBA" id="ARBA00009765"/>
    </source>
</evidence>
<dbReference type="GO" id="GO:0005886">
    <property type="term" value="C:plasma membrane"/>
    <property type="evidence" value="ECO:0007669"/>
    <property type="project" value="UniProtKB-SubCell"/>
</dbReference>
<evidence type="ECO:0008006" key="11">
    <source>
        <dbReference type="Google" id="ProtNLM"/>
    </source>
</evidence>
<dbReference type="CDD" id="cd12822">
    <property type="entry name" value="TmCorA-like"/>
    <property type="match status" value="1"/>
</dbReference>
<protein>
    <recommendedName>
        <fullName evidence="11">Magnesium transport protein CorA</fullName>
    </recommendedName>
</protein>
<keyword evidence="6 8" id="KW-1133">Transmembrane helix</keyword>
<keyword evidence="5 8" id="KW-0812">Transmembrane</keyword>
<dbReference type="PANTHER" id="PTHR46494:SF1">
    <property type="entry name" value="CORA FAMILY METAL ION TRANSPORTER (EUROFUNG)"/>
    <property type="match status" value="1"/>
</dbReference>
<evidence type="ECO:0000313" key="9">
    <source>
        <dbReference type="EMBL" id="OGY66786.1"/>
    </source>
</evidence>
<comment type="subcellular location">
    <subcellularLocation>
        <location evidence="1">Cell membrane</location>
        <topology evidence="1">Multi-pass membrane protein</topology>
    </subcellularLocation>
</comment>
<evidence type="ECO:0000313" key="10">
    <source>
        <dbReference type="Proteomes" id="UP000177690"/>
    </source>
</evidence>